<feature type="transmembrane region" description="Helical" evidence="1">
    <location>
        <begin position="34"/>
        <end position="53"/>
    </location>
</feature>
<protein>
    <submittedName>
        <fullName evidence="3">DUF58 domain-containing protein</fullName>
    </submittedName>
</protein>
<feature type="transmembrane region" description="Helical" evidence="1">
    <location>
        <begin position="7"/>
        <end position="28"/>
    </location>
</feature>
<keyword evidence="1" id="KW-0472">Membrane</keyword>
<dbReference type="PANTHER" id="PTHR34351:SF2">
    <property type="entry name" value="DUF58 DOMAIN-CONTAINING PROTEIN"/>
    <property type="match status" value="1"/>
</dbReference>
<reference evidence="3" key="1">
    <citation type="submission" date="2020-12" db="EMBL/GenBank/DDBJ databases">
        <title>Vagococcus allomyrinae sp. nov. and Enterococcus lavae sp. nov., isolated from the larvae of Allomyrina dichotoma.</title>
        <authorList>
            <person name="Lee S.D."/>
        </authorList>
    </citation>
    <scope>NUCLEOTIDE SEQUENCE</scope>
    <source>
        <strain evidence="3">BWB3-3</strain>
    </source>
</reference>
<dbReference type="Pfam" id="PF01882">
    <property type="entry name" value="DUF58"/>
    <property type="match status" value="1"/>
</dbReference>
<comment type="caution">
    <text evidence="3">The sequence shown here is derived from an EMBL/GenBank/DDBJ whole genome shotgun (WGS) entry which is preliminary data.</text>
</comment>
<keyword evidence="4" id="KW-1185">Reference proteome</keyword>
<dbReference type="Proteomes" id="UP000674938">
    <property type="component" value="Unassembled WGS sequence"/>
</dbReference>
<organism evidence="3 4">
    <name type="scientific">Vagococcus allomyrinae</name>
    <dbReference type="NCBI Taxonomy" id="2794353"/>
    <lineage>
        <taxon>Bacteria</taxon>
        <taxon>Bacillati</taxon>
        <taxon>Bacillota</taxon>
        <taxon>Bacilli</taxon>
        <taxon>Lactobacillales</taxon>
        <taxon>Enterococcaceae</taxon>
        <taxon>Vagococcus</taxon>
    </lineage>
</organism>
<accession>A0A940SYZ3</accession>
<evidence type="ECO:0000313" key="3">
    <source>
        <dbReference type="EMBL" id="MBP1043903.1"/>
    </source>
</evidence>
<evidence type="ECO:0000313" key="4">
    <source>
        <dbReference type="Proteomes" id="UP000674938"/>
    </source>
</evidence>
<dbReference type="PANTHER" id="PTHR34351">
    <property type="entry name" value="SLR1927 PROTEIN-RELATED"/>
    <property type="match status" value="1"/>
</dbReference>
<gene>
    <name evidence="3" type="ORF">I6N95_23010</name>
</gene>
<evidence type="ECO:0000256" key="1">
    <source>
        <dbReference type="SAM" id="Phobius"/>
    </source>
</evidence>
<name>A0A940SYZ3_9ENTE</name>
<dbReference type="AlphaFoldDB" id="A0A940SYZ3"/>
<feature type="domain" description="DUF58" evidence="2">
    <location>
        <begin position="202"/>
        <end position="241"/>
    </location>
</feature>
<sequence length="357" mass="42307">MRKSWSIISISNNLFWLLVVCGLLFFAITFNIKVGWFLIYFFSMVLLCSLLSLGRRFRRYQVAIAPLIQLNRGEQESVLLKLTEKSGKQLRLPPHISGSLELPHDQFELKMEKSRDQRLLTLTAQIDEEVERGIYQSVQVNFVSKDVFNLLRQTHRFYLETSLLVLPERQLKECRDLMALLNRQKRLPLAVNYMRNQDVKALRDYREGDQLNQIDWKLSAKREHLVVKEFESEPQEELLILFYGNDGHYFEKMLSLFYTMEYSESEHLKRPNFLIYDPSQEAFQLATAVNYAQSQPLHMEKELIRSVRHLHLHKTRVIMLTARYSRDVIGLGEELAENNELIIFYYNRQGKLAYEIF</sequence>
<proteinExistence type="predicted"/>
<dbReference type="EMBL" id="JAEEGA010000020">
    <property type="protein sequence ID" value="MBP1043903.1"/>
    <property type="molecule type" value="Genomic_DNA"/>
</dbReference>
<dbReference type="InterPro" id="IPR002881">
    <property type="entry name" value="DUF58"/>
</dbReference>
<evidence type="ECO:0000259" key="2">
    <source>
        <dbReference type="Pfam" id="PF01882"/>
    </source>
</evidence>
<dbReference type="RefSeq" id="WP_209531840.1">
    <property type="nucleotide sequence ID" value="NZ_JAEEGA010000020.1"/>
</dbReference>
<keyword evidence="1" id="KW-0812">Transmembrane</keyword>
<keyword evidence="1" id="KW-1133">Transmembrane helix</keyword>